<evidence type="ECO:0000256" key="1">
    <source>
        <dbReference type="SAM" id="MobiDB-lite"/>
    </source>
</evidence>
<dbReference type="RefSeq" id="WP_281804526.1">
    <property type="nucleotide sequence ID" value="NZ_BSEC01000001.1"/>
</dbReference>
<gene>
    <name evidence="2" type="ORF">LMG27198_34770</name>
</gene>
<feature type="region of interest" description="Disordered" evidence="1">
    <location>
        <begin position="70"/>
        <end position="89"/>
    </location>
</feature>
<sequence length="89" mass="9780">MGKAEKVGREPGGDSHHAKLCEAVVEAHYLGLSLRTLAADPHFRFAEITAAVSEPLIGWAKFVDERLQAGERPFGAPPSAPRRKERDKF</sequence>
<dbReference type="Proteomes" id="UP001144323">
    <property type="component" value="Unassembled WGS sequence"/>
</dbReference>
<proteinExistence type="predicted"/>
<name>A0A9W6GX88_9HYPH</name>
<evidence type="ECO:0000313" key="3">
    <source>
        <dbReference type="Proteomes" id="UP001144323"/>
    </source>
</evidence>
<comment type="caution">
    <text evidence="2">The sequence shown here is derived from an EMBL/GenBank/DDBJ whole genome shotgun (WGS) entry which is preliminary data.</text>
</comment>
<keyword evidence="3" id="KW-1185">Reference proteome</keyword>
<reference evidence="2" key="1">
    <citation type="journal article" date="2023" name="Int. J. Syst. Evol. Microbiol.">
        <title>Methylocystis iwaonis sp. nov., a type II methane-oxidizing bacterium from surface soil of a rice paddy field in Japan, and emended description of the genus Methylocystis (ex Whittenbury et al. 1970) Bowman et al. 1993.</title>
        <authorList>
            <person name="Kaise H."/>
            <person name="Sawadogo J.B."/>
            <person name="Alam M.S."/>
            <person name="Ueno C."/>
            <person name="Dianou D."/>
            <person name="Shinjo R."/>
            <person name="Asakawa S."/>
        </authorList>
    </citation>
    <scope>NUCLEOTIDE SEQUENCE</scope>
    <source>
        <strain evidence="2">LMG27198</strain>
    </source>
</reference>
<organism evidence="2 3">
    <name type="scientific">Methylocystis echinoides</name>
    <dbReference type="NCBI Taxonomy" id="29468"/>
    <lineage>
        <taxon>Bacteria</taxon>
        <taxon>Pseudomonadati</taxon>
        <taxon>Pseudomonadota</taxon>
        <taxon>Alphaproteobacteria</taxon>
        <taxon>Hyphomicrobiales</taxon>
        <taxon>Methylocystaceae</taxon>
        <taxon>Methylocystis</taxon>
    </lineage>
</organism>
<evidence type="ECO:0000313" key="2">
    <source>
        <dbReference type="EMBL" id="GLI94485.1"/>
    </source>
</evidence>
<protein>
    <submittedName>
        <fullName evidence="2">Uncharacterized protein</fullName>
    </submittedName>
</protein>
<dbReference type="EMBL" id="BSEC01000001">
    <property type="protein sequence ID" value="GLI94485.1"/>
    <property type="molecule type" value="Genomic_DNA"/>
</dbReference>
<dbReference type="AlphaFoldDB" id="A0A9W6GX88"/>
<accession>A0A9W6GX88</accession>